<protein>
    <submittedName>
        <fullName evidence="3">DUF4397 domain-containing protein</fullName>
    </submittedName>
</protein>
<sequence>MKQRILLIVILLISGFIACNKSSDSSIPVTSSSVNVFFAVPGKQYDVTIDTATIGTNLGPGESTGYHSFLAKRYNLYIFETGNRLDTIAGGQISLRNNHYYSIFLSLDHNNNLRLLAAEDNLTPPAANMGNLRIVNLSDTYDAVPNQVTLDFFLGDTLRYQRISYQAVTGFIPVQAGAHIRDIRYADSSLSLRGNIDSNFVIEDHKIYSWIVYGNALVADSFKLVTFMH</sequence>
<dbReference type="Pfam" id="PF14344">
    <property type="entry name" value="DUF4397"/>
    <property type="match status" value="1"/>
</dbReference>
<comment type="caution">
    <text evidence="3">The sequence shown here is derived from an EMBL/GenBank/DDBJ whole genome shotgun (WGS) entry which is preliminary data.</text>
</comment>
<name>A0A6N8J6Z0_9BACT</name>
<dbReference type="Proteomes" id="UP000468388">
    <property type="component" value="Unassembled WGS sequence"/>
</dbReference>
<dbReference type="OrthoDB" id="649338at2"/>
<dbReference type="AlphaFoldDB" id="A0A6N8J6Z0"/>
<keyword evidence="4" id="KW-1185">Reference proteome</keyword>
<evidence type="ECO:0000313" key="3">
    <source>
        <dbReference type="EMBL" id="MVT40694.1"/>
    </source>
</evidence>
<feature type="domain" description="DUF4397" evidence="2">
    <location>
        <begin position="33"/>
        <end position="139"/>
    </location>
</feature>
<proteinExistence type="predicted"/>
<evidence type="ECO:0000256" key="1">
    <source>
        <dbReference type="SAM" id="SignalP"/>
    </source>
</evidence>
<evidence type="ECO:0000313" key="4">
    <source>
        <dbReference type="Proteomes" id="UP000468388"/>
    </source>
</evidence>
<feature type="signal peptide" evidence="1">
    <location>
        <begin position="1"/>
        <end position="18"/>
    </location>
</feature>
<feature type="chain" id="PRO_5027063926" evidence="1">
    <location>
        <begin position="19"/>
        <end position="229"/>
    </location>
</feature>
<dbReference type="PROSITE" id="PS51257">
    <property type="entry name" value="PROKAR_LIPOPROTEIN"/>
    <property type="match status" value="1"/>
</dbReference>
<evidence type="ECO:0000259" key="2">
    <source>
        <dbReference type="Pfam" id="PF14344"/>
    </source>
</evidence>
<organism evidence="3 4">
    <name type="scientific">Chitinophaga oryziterrae</name>
    <dbReference type="NCBI Taxonomy" id="1031224"/>
    <lineage>
        <taxon>Bacteria</taxon>
        <taxon>Pseudomonadati</taxon>
        <taxon>Bacteroidota</taxon>
        <taxon>Chitinophagia</taxon>
        <taxon>Chitinophagales</taxon>
        <taxon>Chitinophagaceae</taxon>
        <taxon>Chitinophaga</taxon>
    </lineage>
</organism>
<dbReference type="RefSeq" id="WP_157299330.1">
    <property type="nucleotide sequence ID" value="NZ_BAAAZB010000010.1"/>
</dbReference>
<reference evidence="3 4" key="1">
    <citation type="submission" date="2019-12" db="EMBL/GenBank/DDBJ databases">
        <title>The draft genomic sequence of strain Chitinophaga oryziterrae JCM 16595.</title>
        <authorList>
            <person name="Zhang X."/>
        </authorList>
    </citation>
    <scope>NUCLEOTIDE SEQUENCE [LARGE SCALE GENOMIC DNA]</scope>
    <source>
        <strain evidence="3 4">JCM 16595</strain>
    </source>
</reference>
<dbReference type="InterPro" id="IPR025510">
    <property type="entry name" value="DUF4397"/>
</dbReference>
<accession>A0A6N8J6Z0</accession>
<keyword evidence="1" id="KW-0732">Signal</keyword>
<dbReference type="EMBL" id="WRXO01000002">
    <property type="protein sequence ID" value="MVT40694.1"/>
    <property type="molecule type" value="Genomic_DNA"/>
</dbReference>
<gene>
    <name evidence="3" type="ORF">GO495_08900</name>
</gene>